<comment type="caution">
    <text evidence="2">The sequence shown here is derived from an EMBL/GenBank/DDBJ whole genome shotgun (WGS) entry which is preliminary data.</text>
</comment>
<name>A0A8S1TR08_PAROT</name>
<evidence type="ECO:0000313" key="3">
    <source>
        <dbReference type="Proteomes" id="UP000683925"/>
    </source>
</evidence>
<evidence type="ECO:0000259" key="1">
    <source>
        <dbReference type="PROSITE" id="PS51283"/>
    </source>
</evidence>
<proteinExistence type="predicted"/>
<organism evidence="2 3">
    <name type="scientific">Paramecium octaurelia</name>
    <dbReference type="NCBI Taxonomy" id="43137"/>
    <lineage>
        <taxon>Eukaryota</taxon>
        <taxon>Sar</taxon>
        <taxon>Alveolata</taxon>
        <taxon>Ciliophora</taxon>
        <taxon>Intramacronucleata</taxon>
        <taxon>Oligohymenophorea</taxon>
        <taxon>Peniculida</taxon>
        <taxon>Parameciidae</taxon>
        <taxon>Paramecium</taxon>
    </lineage>
</organism>
<dbReference type="EMBL" id="CAJJDP010000028">
    <property type="protein sequence ID" value="CAD8154017.1"/>
    <property type="molecule type" value="Genomic_DNA"/>
</dbReference>
<dbReference type="Pfam" id="PF06337">
    <property type="entry name" value="DUSP"/>
    <property type="match status" value="1"/>
</dbReference>
<dbReference type="InterPro" id="IPR006615">
    <property type="entry name" value="Pept_C19_DUSP"/>
</dbReference>
<dbReference type="Proteomes" id="UP000683925">
    <property type="component" value="Unassembled WGS sequence"/>
</dbReference>
<gene>
    <name evidence="2" type="ORF">POCTA_138.1.T0280318</name>
</gene>
<accession>A0A8S1TR08</accession>
<dbReference type="AlphaFoldDB" id="A0A8S1TR08"/>
<dbReference type="GO" id="GO:0004843">
    <property type="term" value="F:cysteine-type deubiquitinase activity"/>
    <property type="evidence" value="ECO:0007669"/>
    <property type="project" value="InterPro"/>
</dbReference>
<reference evidence="2" key="1">
    <citation type="submission" date="2021-01" db="EMBL/GenBank/DDBJ databases">
        <authorList>
            <consortium name="Genoscope - CEA"/>
            <person name="William W."/>
        </authorList>
    </citation>
    <scope>NUCLEOTIDE SEQUENCE</scope>
</reference>
<dbReference type="PROSITE" id="PS51283">
    <property type="entry name" value="DUSP"/>
    <property type="match status" value="1"/>
</dbReference>
<keyword evidence="3" id="KW-1185">Reference proteome</keyword>
<feature type="domain" description="DUSP" evidence="1">
    <location>
        <begin position="1"/>
        <end position="110"/>
    </location>
</feature>
<dbReference type="OMA" id="WQEHNIN"/>
<protein>
    <recommendedName>
        <fullName evidence="1">DUSP domain-containing protein</fullName>
    </recommendedName>
</protein>
<sequence>MKLIEIVVQFEQSQQEEINQNIVHLISQSWMKKFRESVKLDGKENLPMKPINHDIVDETKANILQYQNEVYNSFLKDNLRYNVDYIYVNEQIWSQLNTLYGGYCIKRQIINQNQINEMIHFHLIPVHQSQNYYIEGIQQFDYSWNLQQVIQHLETALQNQLSFQIPKRNFIKLYTLKNKKQVSFVQIVQELKAKTLEVEKIEDIIQMRDQKYIIMDIKLFNKEFFFQSDQQMNDAKSEEFINQEYIESCRKGLSVFEDQQTLLSCMLKCYENIDVIRNEILYNQNQKYKNLKEILTESYYGFTEYVYYQLLDYEFFQEKQVMITKSRYDAVYIYNNENRIIVNNQKNIRQLVESLLGHPQLQCDFNSVLFESSNEYYTEDIDFTKPAYGLKEGYKYQLRKLMWQEHNINNEDRIEIRVHQCTYENIGYQQYKPFAPILKCYISQWHKFQDLHLLIANLFEEINYENYKESRLNKKYKLYFQTDQQGQKKCTYCQQKLCNNCQVPFNEKALNLGRRVINIYVIYEEIQPIIPRYQPQIFDNYFLRDYFEVDWAQDKIIILNINQDQIKPYNLKYYFDSRMHQLNISDLYQLKGIIEKVTQNEYQCYCQKQQQWYQFTQNKFQIVDHLNDDLNQFGQSFKMNAQIPKIDKTPVKRRSCECQECGLVNKKMKYIGYIIQQFQPYFNVAHKLFENERKNDEKQTKIQQQKQLRLRNKRHNHNKDMLKRAVNVITFQESFANNRKKNVELPPINMCSLKEIKNNQSSNLLQIVPQRKMWDKRQTTIKFQYQSNTTHNQKCQLPATPLDSHLVCKINKVIYQSFNLRHQQGTLDDFQFKLRINIFDEKTDPQPIKHQILIPPIRQEEDYDEEESMIESVQQMPIKQKPNREEQYKQILKYNKRSFANLVEQAQLTERKAIQNLIKTNNSHKILPLMLDQQPLPIYMIHSNYLDAQKTFRSIRHIKLDKLQPPTVKSQSQHVQIINKHKKNLTAGSVLLRL</sequence>
<evidence type="ECO:0000313" key="2">
    <source>
        <dbReference type="EMBL" id="CAD8154017.1"/>
    </source>
</evidence>